<dbReference type="GO" id="GO:0004604">
    <property type="term" value="F:phosphoadenylyl-sulfate reductase (thioredoxin) activity"/>
    <property type="evidence" value="ECO:0007669"/>
    <property type="project" value="UniProtKB-UniRule"/>
</dbReference>
<dbReference type="GO" id="GO:0046872">
    <property type="term" value="F:metal ion binding"/>
    <property type="evidence" value="ECO:0007669"/>
    <property type="project" value="UniProtKB-KW"/>
</dbReference>
<dbReference type="InterPro" id="IPR004511">
    <property type="entry name" value="PAPS/APS_Rdtase"/>
</dbReference>
<feature type="binding site" evidence="14">
    <location>
        <position position="207"/>
    </location>
    <ligand>
        <name>[4Fe-4S] cluster</name>
        <dbReference type="ChEBI" id="CHEBI:49883"/>
    </ligand>
</feature>
<evidence type="ECO:0000259" key="15">
    <source>
        <dbReference type="Pfam" id="PF01507"/>
    </source>
</evidence>
<dbReference type="GO" id="GO:0019344">
    <property type="term" value="P:cysteine biosynthetic process"/>
    <property type="evidence" value="ECO:0007669"/>
    <property type="project" value="InterPro"/>
</dbReference>
<evidence type="ECO:0000256" key="13">
    <source>
        <dbReference type="ARBA" id="ARBA00048441"/>
    </source>
</evidence>
<dbReference type="EC" id="1.8.4.10" evidence="9 14"/>
<keyword evidence="2 14" id="KW-0963">Cytoplasm</keyword>
<dbReference type="InterPro" id="IPR011798">
    <property type="entry name" value="APS_reductase"/>
</dbReference>
<organism evidence="16">
    <name type="scientific">Candidatus Nitricoxidivorans perseverans</name>
    <dbReference type="NCBI Taxonomy" id="2975601"/>
    <lineage>
        <taxon>Bacteria</taxon>
        <taxon>Pseudomonadati</taxon>
        <taxon>Pseudomonadota</taxon>
        <taxon>Betaproteobacteria</taxon>
        <taxon>Nitrosomonadales</taxon>
        <taxon>Sterolibacteriaceae</taxon>
        <taxon>Candidatus Nitricoxidivorans</taxon>
    </lineage>
</organism>
<evidence type="ECO:0000256" key="11">
    <source>
        <dbReference type="ARBA" id="ARBA00030894"/>
    </source>
</evidence>
<dbReference type="NCBIfam" id="NF002537">
    <property type="entry name" value="PRK02090.1"/>
    <property type="match status" value="1"/>
</dbReference>
<gene>
    <name evidence="14" type="primary">cysH</name>
    <name evidence="16" type="ORF">OHM77_03545</name>
</gene>
<comment type="cofactor">
    <cofactor evidence="14">
        <name>[4Fe-4S] cluster</name>
        <dbReference type="ChEBI" id="CHEBI:49883"/>
    </cofactor>
    <text evidence="14">Binds 1 [4Fe-4S] cluster per subunit.</text>
</comment>
<dbReference type="GO" id="GO:0051539">
    <property type="term" value="F:4 iron, 4 sulfur cluster binding"/>
    <property type="evidence" value="ECO:0007669"/>
    <property type="project" value="UniProtKB-UniRule"/>
</dbReference>
<feature type="domain" description="Phosphoadenosine phosphosulphate reductase" evidence="15">
    <location>
        <begin position="40"/>
        <end position="213"/>
    </location>
</feature>
<dbReference type="Proteomes" id="UP001234916">
    <property type="component" value="Chromosome"/>
</dbReference>
<dbReference type="Pfam" id="PF01507">
    <property type="entry name" value="PAPS_reduct"/>
    <property type="match status" value="1"/>
</dbReference>
<evidence type="ECO:0000256" key="2">
    <source>
        <dbReference type="ARBA" id="ARBA00022490"/>
    </source>
</evidence>
<comment type="pathway">
    <text evidence="8 14">Sulfur metabolism; hydrogen sulfide biosynthesis; sulfite from sulfate.</text>
</comment>
<dbReference type="PANTHER" id="PTHR46482:SF9">
    <property type="entry name" value="5'-ADENYLYLSULFATE REDUCTASE 1, CHLOROPLASTIC"/>
    <property type="match status" value="1"/>
</dbReference>
<dbReference type="PANTHER" id="PTHR46482">
    <property type="entry name" value="5'-ADENYLYLSULFATE REDUCTASE 3, CHLOROPLASTIC"/>
    <property type="match status" value="1"/>
</dbReference>
<evidence type="ECO:0000256" key="4">
    <source>
        <dbReference type="ARBA" id="ARBA00023002"/>
    </source>
</evidence>
<dbReference type="KEGG" id="npv:OHM77_03545"/>
<dbReference type="PIRSF" id="PIRSF000857">
    <property type="entry name" value="PAPS_reductase"/>
    <property type="match status" value="1"/>
</dbReference>
<evidence type="ECO:0000256" key="3">
    <source>
        <dbReference type="ARBA" id="ARBA00022723"/>
    </source>
</evidence>
<dbReference type="NCBIfam" id="TIGR02055">
    <property type="entry name" value="APS_reductase"/>
    <property type="match status" value="1"/>
</dbReference>
<proteinExistence type="inferred from homology"/>
<keyword evidence="4 14" id="KW-0560">Oxidoreductase</keyword>
<dbReference type="AlphaFoldDB" id="A0AA49IX54"/>
<comment type="subcellular location">
    <subcellularLocation>
        <location evidence="14">Cytoplasm</location>
    </subcellularLocation>
</comment>
<dbReference type="GO" id="GO:0070814">
    <property type="term" value="P:hydrogen sulfide biosynthetic process"/>
    <property type="evidence" value="ECO:0007669"/>
    <property type="project" value="UniProtKB-UniRule"/>
</dbReference>
<feature type="active site" description="Nucleophile; cysteine thiosulfonate intermediate" evidence="14">
    <location>
        <position position="235"/>
    </location>
</feature>
<dbReference type="EMBL" id="CP107246">
    <property type="protein sequence ID" value="WIM06372.1"/>
    <property type="molecule type" value="Genomic_DNA"/>
</dbReference>
<keyword evidence="5 14" id="KW-0408">Iron</keyword>
<evidence type="ECO:0000313" key="16">
    <source>
        <dbReference type="EMBL" id="WIM06372.1"/>
    </source>
</evidence>
<evidence type="ECO:0000256" key="5">
    <source>
        <dbReference type="ARBA" id="ARBA00023004"/>
    </source>
</evidence>
<feature type="binding site" evidence="14">
    <location>
        <position position="124"/>
    </location>
    <ligand>
        <name>[4Fe-4S] cluster</name>
        <dbReference type="ChEBI" id="CHEBI:49883"/>
    </ligand>
</feature>
<dbReference type="GO" id="GO:0043866">
    <property type="term" value="F:adenylyl-sulfate reductase (thioredoxin) activity"/>
    <property type="evidence" value="ECO:0007669"/>
    <property type="project" value="UniProtKB-EC"/>
</dbReference>
<evidence type="ECO:0000256" key="14">
    <source>
        <dbReference type="HAMAP-Rule" id="MF_00063"/>
    </source>
</evidence>
<protein>
    <recommendedName>
        <fullName evidence="10 14">Adenosine 5'-phosphosulfate reductase</fullName>
        <shortName evidence="14">APS reductase</shortName>
        <ecNumber evidence="9 14">1.8.4.10</ecNumber>
    </recommendedName>
    <alternativeName>
        <fullName evidence="12 14">5'-adenylylsulfate reductase</fullName>
    </alternativeName>
    <alternativeName>
        <fullName evidence="11 14">Thioredoxin-dependent 5'-adenylylsulfate reductase</fullName>
    </alternativeName>
</protein>
<dbReference type="SUPFAM" id="SSF52402">
    <property type="entry name" value="Adenine nucleotide alpha hydrolases-like"/>
    <property type="match status" value="1"/>
</dbReference>
<dbReference type="Gene3D" id="3.40.50.620">
    <property type="entry name" value="HUPs"/>
    <property type="match status" value="1"/>
</dbReference>
<comment type="function">
    <text evidence="7 14">Catalyzes the formation of sulfite from adenosine 5'-phosphosulfate (APS) using thioredoxin as an electron donor.</text>
</comment>
<dbReference type="GO" id="GO:0019379">
    <property type="term" value="P:sulfate assimilation, phosphoadenylyl sulfate reduction by phosphoadenylyl-sulfate reductase (thioredoxin)"/>
    <property type="evidence" value="ECO:0007669"/>
    <property type="project" value="UniProtKB-UniRule"/>
</dbReference>
<feature type="binding site" evidence="14">
    <location>
        <position position="210"/>
    </location>
    <ligand>
        <name>[4Fe-4S] cluster</name>
        <dbReference type="ChEBI" id="CHEBI:49883"/>
    </ligand>
</feature>
<evidence type="ECO:0000256" key="7">
    <source>
        <dbReference type="ARBA" id="ARBA00024298"/>
    </source>
</evidence>
<name>A0AA49IX54_9PROT</name>
<accession>A0AA49IX54</accession>
<evidence type="ECO:0000256" key="10">
    <source>
        <dbReference type="ARBA" id="ARBA00029514"/>
    </source>
</evidence>
<dbReference type="NCBIfam" id="TIGR00434">
    <property type="entry name" value="cysH"/>
    <property type="match status" value="1"/>
</dbReference>
<dbReference type="GO" id="GO:0005737">
    <property type="term" value="C:cytoplasm"/>
    <property type="evidence" value="ECO:0007669"/>
    <property type="project" value="UniProtKB-SubCell"/>
</dbReference>
<comment type="similarity">
    <text evidence="1 14">Belongs to the PAPS reductase family. CysH subfamily.</text>
</comment>
<dbReference type="InterPro" id="IPR014729">
    <property type="entry name" value="Rossmann-like_a/b/a_fold"/>
</dbReference>
<feature type="binding site" evidence="14">
    <location>
        <position position="125"/>
    </location>
    <ligand>
        <name>[4Fe-4S] cluster</name>
        <dbReference type="ChEBI" id="CHEBI:49883"/>
    </ligand>
</feature>
<evidence type="ECO:0000256" key="6">
    <source>
        <dbReference type="ARBA" id="ARBA00023014"/>
    </source>
</evidence>
<reference evidence="16" key="1">
    <citation type="journal article" date="2023" name="Nat. Microbiol.">
        <title>Enrichment and characterization of a nitric oxide-reducing microbial community in a continuous bioreactor.</title>
        <authorList>
            <person name="Garrido-Amador P."/>
            <person name="Stortenbeker N."/>
            <person name="Wessels H.J.C.T."/>
            <person name="Speth D.R."/>
            <person name="Garcia-Heredia I."/>
            <person name="Kartal B."/>
        </authorList>
    </citation>
    <scope>NUCLEOTIDE SEQUENCE</scope>
    <source>
        <strain evidence="16">MAG1</strain>
    </source>
</reference>
<evidence type="ECO:0000256" key="9">
    <source>
        <dbReference type="ARBA" id="ARBA00024386"/>
    </source>
</evidence>
<keyword evidence="3 14" id="KW-0479">Metal-binding</keyword>
<dbReference type="HAMAP" id="MF_00063">
    <property type="entry name" value="CysH"/>
    <property type="match status" value="1"/>
</dbReference>
<evidence type="ECO:0000256" key="8">
    <source>
        <dbReference type="ARBA" id="ARBA00024327"/>
    </source>
</evidence>
<keyword evidence="6 14" id="KW-0411">Iron-sulfur</keyword>
<sequence length="250" mass="27795">MHRNTFADIADRRLAVAVNRKAAAATRLLTHAARDFAPAAFSSSLGAEDQVVTDLIFKAGIDIEIFSLDTGRLPPETYEALAETERHYGRRIAVYYPRHDLIEEYVRNHGINGFYDSIDNRKACCQARKVEPLRRALAGKKGWVTGLRAEQAATRGNLKPLVHDEAFDLVKVNPLADWSEREVWAYIRANGVPYNKLHDRNTPSIGCAPCTRAISSGEDVRAGRWWWESPETKECGLHAGPAGSLVRASA</sequence>
<dbReference type="CDD" id="cd23945">
    <property type="entry name" value="PAPS_reductase"/>
    <property type="match status" value="1"/>
</dbReference>
<dbReference type="InterPro" id="IPR002500">
    <property type="entry name" value="PAPS_reduct_dom"/>
</dbReference>
<evidence type="ECO:0000256" key="1">
    <source>
        <dbReference type="ARBA" id="ARBA00009732"/>
    </source>
</evidence>
<evidence type="ECO:0000256" key="12">
    <source>
        <dbReference type="ARBA" id="ARBA00032041"/>
    </source>
</evidence>
<comment type="catalytic activity">
    <reaction evidence="13 14">
        <text>[thioredoxin]-disulfide + sulfite + AMP + 2 H(+) = adenosine 5'-phosphosulfate + [thioredoxin]-dithiol</text>
        <dbReference type="Rhea" id="RHEA:21976"/>
        <dbReference type="Rhea" id="RHEA-COMP:10698"/>
        <dbReference type="Rhea" id="RHEA-COMP:10700"/>
        <dbReference type="ChEBI" id="CHEBI:15378"/>
        <dbReference type="ChEBI" id="CHEBI:17359"/>
        <dbReference type="ChEBI" id="CHEBI:29950"/>
        <dbReference type="ChEBI" id="CHEBI:50058"/>
        <dbReference type="ChEBI" id="CHEBI:58243"/>
        <dbReference type="ChEBI" id="CHEBI:456215"/>
        <dbReference type="EC" id="1.8.4.10"/>
    </reaction>
</comment>